<evidence type="ECO:0000256" key="8">
    <source>
        <dbReference type="SAM" id="MobiDB-lite"/>
    </source>
</evidence>
<keyword evidence="11" id="KW-1185">Reference proteome</keyword>
<evidence type="ECO:0000256" key="3">
    <source>
        <dbReference type="ARBA" id="ARBA00022896"/>
    </source>
</evidence>
<feature type="binding site" evidence="7">
    <location>
        <position position="157"/>
    </location>
    <ligand>
        <name>Fe cation</name>
        <dbReference type="ChEBI" id="CHEBI:24875"/>
    </ligand>
</feature>
<sequence>MLITIPDILDAAALTEAKELLAKTGWADGRKTAGPEAAKVKRNEQADLSSRSGTALHTLLNDAIRKNAVFQAAAQPARLSRLLVSRSGEAQGYGTHVDNALMGTGANRIRTDLSFTLFLNDPADYEGGELTIDWAGMIHSMKLEAGSLLLYPSTSLHRVETITSGQRTVCVGWVQSQVRTSEQRDILFDLANLKVSVRASLPEGAPEHLALSKVIANLRRLWSEV</sequence>
<dbReference type="NCBIfam" id="NF003974">
    <property type="entry name" value="PRK05467.1-3"/>
    <property type="match status" value="1"/>
</dbReference>
<protein>
    <submittedName>
        <fullName evidence="10">Fe2+-dependent dioxygenase</fullName>
    </submittedName>
</protein>
<organism evidence="10 11">
    <name type="scientific">Henriciella barbarensis</name>
    <dbReference type="NCBI Taxonomy" id="86342"/>
    <lineage>
        <taxon>Bacteria</taxon>
        <taxon>Pseudomonadati</taxon>
        <taxon>Pseudomonadota</taxon>
        <taxon>Alphaproteobacteria</taxon>
        <taxon>Hyphomonadales</taxon>
        <taxon>Hyphomonadaceae</taxon>
        <taxon>Henriciella</taxon>
    </lineage>
</organism>
<dbReference type="PANTHER" id="PTHR41536:SF1">
    <property type="entry name" value="PKHD-TYPE HYDROXYLASE YBIX"/>
    <property type="match status" value="1"/>
</dbReference>
<keyword evidence="6 7" id="KW-0408">Iron</keyword>
<feature type="binding site" evidence="7">
    <location>
        <position position="98"/>
    </location>
    <ligand>
        <name>Fe cation</name>
        <dbReference type="ChEBI" id="CHEBI:24875"/>
    </ligand>
</feature>
<feature type="binding site" evidence="7">
    <location>
        <position position="96"/>
    </location>
    <ligand>
        <name>Fe cation</name>
        <dbReference type="ChEBI" id="CHEBI:24875"/>
    </ligand>
</feature>
<evidence type="ECO:0000256" key="7">
    <source>
        <dbReference type="HAMAP-Rule" id="MF_00657"/>
    </source>
</evidence>
<dbReference type="AlphaFoldDB" id="A0A399R132"/>
<dbReference type="RefSeq" id="WP_119378478.1">
    <property type="nucleotide sequence ID" value="NZ_QWGB01000005.1"/>
</dbReference>
<dbReference type="GO" id="GO:0005506">
    <property type="term" value="F:iron ion binding"/>
    <property type="evidence" value="ECO:0007669"/>
    <property type="project" value="UniProtKB-UniRule"/>
</dbReference>
<dbReference type="InterPro" id="IPR005123">
    <property type="entry name" value="Oxoglu/Fe-dep_dioxygenase_dom"/>
</dbReference>
<dbReference type="Proteomes" id="UP000265431">
    <property type="component" value="Unassembled WGS sequence"/>
</dbReference>
<evidence type="ECO:0000256" key="5">
    <source>
        <dbReference type="ARBA" id="ARBA00023002"/>
    </source>
</evidence>
<comment type="caution">
    <text evidence="10">The sequence shown here is derived from an EMBL/GenBank/DDBJ whole genome shotgun (WGS) entry which is preliminary data.</text>
</comment>
<dbReference type="InterPro" id="IPR006620">
    <property type="entry name" value="Pro_4_hyd_alph"/>
</dbReference>
<dbReference type="PROSITE" id="PS51471">
    <property type="entry name" value="FE2OG_OXY"/>
    <property type="match status" value="1"/>
</dbReference>
<evidence type="ECO:0000313" key="11">
    <source>
        <dbReference type="Proteomes" id="UP000265431"/>
    </source>
</evidence>
<feature type="compositionally biased region" description="Basic and acidic residues" evidence="8">
    <location>
        <begin position="30"/>
        <end position="45"/>
    </location>
</feature>
<comment type="cofactor">
    <cofactor evidence="1 7">
        <name>L-ascorbate</name>
        <dbReference type="ChEBI" id="CHEBI:38290"/>
    </cofactor>
</comment>
<accession>A0A399R132</accession>
<dbReference type="PANTHER" id="PTHR41536">
    <property type="entry name" value="PKHD-TYPE HYDROXYLASE YBIX"/>
    <property type="match status" value="1"/>
</dbReference>
<feature type="domain" description="Fe2OG dioxygenase" evidence="9">
    <location>
        <begin position="78"/>
        <end position="176"/>
    </location>
</feature>
<name>A0A399R132_9PROT</name>
<evidence type="ECO:0000256" key="1">
    <source>
        <dbReference type="ARBA" id="ARBA00001961"/>
    </source>
</evidence>
<dbReference type="GO" id="GO:0006879">
    <property type="term" value="P:intracellular iron ion homeostasis"/>
    <property type="evidence" value="ECO:0007669"/>
    <property type="project" value="TreeGrafter"/>
</dbReference>
<dbReference type="GO" id="GO:0031418">
    <property type="term" value="F:L-ascorbic acid binding"/>
    <property type="evidence" value="ECO:0007669"/>
    <property type="project" value="UniProtKB-KW"/>
</dbReference>
<dbReference type="OrthoDB" id="9812472at2"/>
<keyword evidence="4 7" id="KW-0223">Dioxygenase</keyword>
<evidence type="ECO:0000256" key="6">
    <source>
        <dbReference type="ARBA" id="ARBA00023004"/>
    </source>
</evidence>
<dbReference type="Gene3D" id="2.60.120.620">
    <property type="entry name" value="q2cbj1_9rhob like domain"/>
    <property type="match status" value="1"/>
</dbReference>
<feature type="region of interest" description="Disordered" evidence="8">
    <location>
        <begin position="30"/>
        <end position="49"/>
    </location>
</feature>
<dbReference type="InterPro" id="IPR023550">
    <property type="entry name" value="PKHD_hydroxylase"/>
</dbReference>
<dbReference type="Gene3D" id="4.10.860.20">
    <property type="entry name" value="Rabenosyn, Rab binding domain"/>
    <property type="match status" value="1"/>
</dbReference>
<dbReference type="HAMAP" id="MF_00657">
    <property type="entry name" value="Hydroxyl_YbiX"/>
    <property type="match status" value="1"/>
</dbReference>
<dbReference type="GO" id="GO:0016706">
    <property type="term" value="F:2-oxoglutarate-dependent dioxygenase activity"/>
    <property type="evidence" value="ECO:0007669"/>
    <property type="project" value="UniProtKB-UniRule"/>
</dbReference>
<dbReference type="InterPro" id="IPR044862">
    <property type="entry name" value="Pro_4_hyd_alph_FE2OG_OXY"/>
</dbReference>
<dbReference type="SMART" id="SM00702">
    <property type="entry name" value="P4Hc"/>
    <property type="match status" value="1"/>
</dbReference>
<keyword evidence="3 7" id="KW-0847">Vitamin C</keyword>
<feature type="binding site" evidence="7">
    <location>
        <position position="167"/>
    </location>
    <ligand>
        <name>2-oxoglutarate</name>
        <dbReference type="ChEBI" id="CHEBI:16810"/>
    </ligand>
</feature>
<proteinExistence type="inferred from homology"/>
<keyword evidence="5 7" id="KW-0560">Oxidoreductase</keyword>
<dbReference type="NCBIfam" id="NF003975">
    <property type="entry name" value="PRK05467.1-4"/>
    <property type="match status" value="1"/>
</dbReference>
<evidence type="ECO:0000259" key="9">
    <source>
        <dbReference type="PROSITE" id="PS51471"/>
    </source>
</evidence>
<gene>
    <name evidence="10" type="ORF">D1224_03160</name>
</gene>
<keyword evidence="2 7" id="KW-0479">Metal-binding</keyword>
<dbReference type="GO" id="GO:0006974">
    <property type="term" value="P:DNA damage response"/>
    <property type="evidence" value="ECO:0007669"/>
    <property type="project" value="TreeGrafter"/>
</dbReference>
<evidence type="ECO:0000313" key="10">
    <source>
        <dbReference type="EMBL" id="RIJ23289.1"/>
    </source>
</evidence>
<reference evidence="10 11" key="1">
    <citation type="submission" date="2018-08" db="EMBL/GenBank/DDBJ databases">
        <title>Henriciella mobilis sp. nov., isolated from seawater.</title>
        <authorList>
            <person name="Cheng H."/>
            <person name="Wu Y.-H."/>
            <person name="Xu X.-W."/>
            <person name="Guo L.-L."/>
        </authorList>
    </citation>
    <scope>NUCLEOTIDE SEQUENCE [LARGE SCALE GENOMIC DNA]</scope>
    <source>
        <strain evidence="10 11">CCUG66934</strain>
    </source>
</reference>
<evidence type="ECO:0000256" key="4">
    <source>
        <dbReference type="ARBA" id="ARBA00022964"/>
    </source>
</evidence>
<dbReference type="Pfam" id="PF13640">
    <property type="entry name" value="2OG-FeII_Oxy_3"/>
    <property type="match status" value="1"/>
</dbReference>
<evidence type="ECO:0000256" key="2">
    <source>
        <dbReference type="ARBA" id="ARBA00022723"/>
    </source>
</evidence>
<comment type="cofactor">
    <cofactor evidence="7">
        <name>Fe(2+)</name>
        <dbReference type="ChEBI" id="CHEBI:29033"/>
    </cofactor>
    <text evidence="7">Binds 1 Fe(2+) ion per subunit.</text>
</comment>
<dbReference type="EMBL" id="QWGB01000005">
    <property type="protein sequence ID" value="RIJ23289.1"/>
    <property type="molecule type" value="Genomic_DNA"/>
</dbReference>